<evidence type="ECO:0000256" key="1">
    <source>
        <dbReference type="ARBA" id="ARBA00007409"/>
    </source>
</evidence>
<dbReference type="PROSITE" id="PS50404">
    <property type="entry name" value="GST_NTER"/>
    <property type="match status" value="1"/>
</dbReference>
<evidence type="ECO:0000313" key="5">
    <source>
        <dbReference type="Proteomes" id="UP000182334"/>
    </source>
</evidence>
<dbReference type="PROSITE" id="PS50405">
    <property type="entry name" value="GST_CTER"/>
    <property type="match status" value="1"/>
</dbReference>
<feature type="domain" description="GST C-terminal" evidence="3">
    <location>
        <begin position="95"/>
        <end position="238"/>
    </location>
</feature>
<dbReference type="CDD" id="cd03046">
    <property type="entry name" value="GST_N_GTT1_like"/>
    <property type="match status" value="1"/>
</dbReference>
<dbReference type="InterPro" id="IPR004045">
    <property type="entry name" value="Glutathione_S-Trfase_N"/>
</dbReference>
<dbReference type="Gene3D" id="3.40.30.10">
    <property type="entry name" value="Glutaredoxin"/>
    <property type="match status" value="1"/>
</dbReference>
<dbReference type="SFLD" id="SFLDS00019">
    <property type="entry name" value="Glutathione_Transferase_(cytos"/>
    <property type="match status" value="1"/>
</dbReference>
<name>A0A1L0C4Q7_9ASCO</name>
<dbReference type="Pfam" id="PF14497">
    <property type="entry name" value="GST_C_3"/>
    <property type="match status" value="1"/>
</dbReference>
<dbReference type="STRING" id="45354.A0A1L0C4Q7"/>
<dbReference type="Gene3D" id="1.20.1050.10">
    <property type="match status" value="1"/>
</dbReference>
<dbReference type="Proteomes" id="UP000182334">
    <property type="component" value="Chromosome VII"/>
</dbReference>
<evidence type="ECO:0000259" key="2">
    <source>
        <dbReference type="PROSITE" id="PS50404"/>
    </source>
</evidence>
<keyword evidence="5" id="KW-1185">Reference proteome</keyword>
<sequence length="238" mass="27447">MTHYFLQESNLENSRASRIAWLLEELNVDYEIKAYPRTKEYLAPKELLDVFPTGMSPVLTIIKEGSEPLTIGESGHIVNYLIEYYDKDGKFTPKTHNDKELVDFYLHFSEGSIQPHLVSILVGNIAGQKVPWPFRFVTNQVFSKMNSTFYAKRLFTNFRYLDDQLAKKGGGYFVGDHLTGADFMLDFPINNGLFLDRADLVGQGKDMKKEFPNLYKWSQMIKKEPLRIKADEEAKAKL</sequence>
<proteinExistence type="inferred from homology"/>
<dbReference type="Pfam" id="PF13409">
    <property type="entry name" value="GST_N_2"/>
    <property type="match status" value="1"/>
</dbReference>
<dbReference type="InterPro" id="IPR004046">
    <property type="entry name" value="GST_C"/>
</dbReference>
<dbReference type="InterPro" id="IPR010987">
    <property type="entry name" value="Glutathione-S-Trfase_C-like"/>
</dbReference>
<dbReference type="InterPro" id="IPR040079">
    <property type="entry name" value="Glutathione_S-Trfase"/>
</dbReference>
<evidence type="ECO:0000259" key="3">
    <source>
        <dbReference type="PROSITE" id="PS50405"/>
    </source>
</evidence>
<evidence type="ECO:0000313" key="4">
    <source>
        <dbReference type="EMBL" id="SGZ57786.1"/>
    </source>
</evidence>
<dbReference type="SUPFAM" id="SSF52833">
    <property type="entry name" value="Thioredoxin-like"/>
    <property type="match status" value="1"/>
</dbReference>
<dbReference type="SUPFAM" id="SSF47616">
    <property type="entry name" value="GST C-terminal domain-like"/>
    <property type="match status" value="1"/>
</dbReference>
<dbReference type="PANTHER" id="PTHR44051">
    <property type="entry name" value="GLUTATHIONE S-TRANSFERASE-RELATED"/>
    <property type="match status" value="1"/>
</dbReference>
<organism evidence="4 5">
    <name type="scientific">Sungouiella intermedia</name>
    <dbReference type="NCBI Taxonomy" id="45354"/>
    <lineage>
        <taxon>Eukaryota</taxon>
        <taxon>Fungi</taxon>
        <taxon>Dikarya</taxon>
        <taxon>Ascomycota</taxon>
        <taxon>Saccharomycotina</taxon>
        <taxon>Pichiomycetes</taxon>
        <taxon>Metschnikowiaceae</taxon>
        <taxon>Sungouiella</taxon>
    </lineage>
</organism>
<comment type="similarity">
    <text evidence="1">Belongs to the GST superfamily.</text>
</comment>
<reference evidence="4 5" key="1">
    <citation type="submission" date="2016-10" db="EMBL/GenBank/DDBJ databases">
        <authorList>
            <person name="de Groot N.N."/>
        </authorList>
    </citation>
    <scope>NUCLEOTIDE SEQUENCE [LARGE SCALE GENOMIC DNA]</scope>
    <source>
        <strain evidence="4 5">CBS 141442</strain>
    </source>
</reference>
<dbReference type="OrthoDB" id="2098326at2759"/>
<dbReference type="EMBL" id="LT635762">
    <property type="protein sequence ID" value="SGZ57786.1"/>
    <property type="molecule type" value="Genomic_DNA"/>
</dbReference>
<accession>A0A1L0C4Q7</accession>
<dbReference type="AlphaFoldDB" id="A0A1L0C4Q7"/>
<dbReference type="InterPro" id="IPR036282">
    <property type="entry name" value="Glutathione-S-Trfase_C_sf"/>
</dbReference>
<feature type="domain" description="GST N-terminal" evidence="2">
    <location>
        <begin position="3"/>
        <end position="89"/>
    </location>
</feature>
<gene>
    <name evidence="4" type="ORF">SAMEA4029010_CIC11G00000001785</name>
</gene>
<dbReference type="PANTHER" id="PTHR44051:SF9">
    <property type="entry name" value="GLUTATHIONE S-TRANSFERASE 1"/>
    <property type="match status" value="1"/>
</dbReference>
<dbReference type="InterPro" id="IPR036249">
    <property type="entry name" value="Thioredoxin-like_sf"/>
</dbReference>
<protein>
    <submittedName>
        <fullName evidence="4">CIC11C00000001785</fullName>
    </submittedName>
</protein>
<dbReference type="SFLD" id="SFLDG00358">
    <property type="entry name" value="Main_(cytGST)"/>
    <property type="match status" value="1"/>
</dbReference>